<name>A0AAU9K4R5_9CILI</name>
<dbReference type="EMBL" id="CAJZBQ010000060">
    <property type="protein sequence ID" value="CAG9334792.1"/>
    <property type="molecule type" value="Genomic_DNA"/>
</dbReference>
<organism evidence="1 2">
    <name type="scientific">Blepharisma stoltei</name>
    <dbReference type="NCBI Taxonomy" id="1481888"/>
    <lineage>
        <taxon>Eukaryota</taxon>
        <taxon>Sar</taxon>
        <taxon>Alveolata</taxon>
        <taxon>Ciliophora</taxon>
        <taxon>Postciliodesmatophora</taxon>
        <taxon>Heterotrichea</taxon>
        <taxon>Heterotrichida</taxon>
        <taxon>Blepharismidae</taxon>
        <taxon>Blepharisma</taxon>
    </lineage>
</organism>
<sequence length="128" mass="15120">MLITIAIVSYLMEIFSGAVNRKLLLYSVYLNSFSYIPYDFAEYTRKILVNAERRLYLIESLKGSIYESKIGSCMDWTWIADSTIDFNPFQVYSLYNKGVIYIGCLVDYRTVCFKLKLRKRRKMTLEKI</sequence>
<evidence type="ECO:0000313" key="2">
    <source>
        <dbReference type="Proteomes" id="UP001162131"/>
    </source>
</evidence>
<keyword evidence="2" id="KW-1185">Reference proteome</keyword>
<reference evidence="1" key="1">
    <citation type="submission" date="2021-09" db="EMBL/GenBank/DDBJ databases">
        <authorList>
            <consortium name="AG Swart"/>
            <person name="Singh M."/>
            <person name="Singh A."/>
            <person name="Seah K."/>
            <person name="Emmerich C."/>
        </authorList>
    </citation>
    <scope>NUCLEOTIDE SEQUENCE</scope>
    <source>
        <strain evidence="1">ATCC30299</strain>
    </source>
</reference>
<comment type="caution">
    <text evidence="1">The sequence shown here is derived from an EMBL/GenBank/DDBJ whole genome shotgun (WGS) entry which is preliminary data.</text>
</comment>
<dbReference type="AlphaFoldDB" id="A0AAU9K4R5"/>
<protein>
    <submittedName>
        <fullName evidence="1">Uncharacterized protein</fullName>
    </submittedName>
</protein>
<evidence type="ECO:0000313" key="1">
    <source>
        <dbReference type="EMBL" id="CAG9334792.1"/>
    </source>
</evidence>
<proteinExistence type="predicted"/>
<accession>A0AAU9K4R5</accession>
<gene>
    <name evidence="1" type="ORF">BSTOLATCC_MIC62377</name>
</gene>
<dbReference type="Proteomes" id="UP001162131">
    <property type="component" value="Unassembled WGS sequence"/>
</dbReference>